<dbReference type="InterPro" id="IPR003594">
    <property type="entry name" value="HATPase_dom"/>
</dbReference>
<feature type="domain" description="Histidine kinase/HSP90-like ATPase" evidence="3">
    <location>
        <begin position="22"/>
        <end position="129"/>
    </location>
</feature>
<keyword evidence="1" id="KW-0723">Serine/threonine-protein kinase</keyword>
<keyword evidence="1" id="KW-0808">Transferase</keyword>
<keyword evidence="1" id="KW-0418">Kinase</keyword>
<sequence>MRAMMNTQPQVVIEESPHQESRHSAGARTATAEFLRQHCAWADADAVLLVVSELVTNAVRHTAGWWRLRLTAGHDTLIVQMDDSSPLPPVPRQPDLAGGGGFGWHMVQRLAGRVEVCPLPDGKSIRATWARPATAGC</sequence>
<accession>B5HEM4</accession>
<feature type="region of interest" description="Disordered" evidence="2">
    <location>
        <begin position="1"/>
        <end position="23"/>
    </location>
</feature>
<reference evidence="5" key="2">
    <citation type="submission" date="2009-10" db="EMBL/GenBank/DDBJ databases">
        <title>The genome sequence of Streptomyces pristinaespiralis strain ATCC 25486.</title>
        <authorList>
            <consortium name="The Broad Institute Genome Sequencing Platform"/>
            <consortium name="Broad Institute Microbial Sequencing Center"/>
            <person name="Fischbach M."/>
            <person name="Godfrey P."/>
            <person name="Ward D."/>
            <person name="Young S."/>
            <person name="Zeng Q."/>
            <person name="Koehrsen M."/>
            <person name="Alvarado L."/>
            <person name="Berlin A.M."/>
            <person name="Bochicchio J."/>
            <person name="Borenstein D."/>
            <person name="Chapman S.B."/>
            <person name="Chen Z."/>
            <person name="Engels R."/>
            <person name="Freedman E."/>
            <person name="Gellesch M."/>
            <person name="Goldberg J."/>
            <person name="Griggs A."/>
            <person name="Gujja S."/>
            <person name="Heilman E.R."/>
            <person name="Heiman D.I."/>
            <person name="Hepburn T.A."/>
            <person name="Howarth C."/>
            <person name="Jen D."/>
            <person name="Larson L."/>
            <person name="Lewis B."/>
            <person name="Mehta T."/>
            <person name="Park D."/>
            <person name="Pearson M."/>
            <person name="Richards J."/>
            <person name="Roberts A."/>
            <person name="Saif S."/>
            <person name="Shea T.D."/>
            <person name="Shenoy N."/>
            <person name="Sisk P."/>
            <person name="Stolte C."/>
            <person name="Sykes S.N."/>
            <person name="Thomson T."/>
            <person name="Walk T."/>
            <person name="White J."/>
            <person name="Yandava C."/>
            <person name="Straight P."/>
            <person name="Clardy J."/>
            <person name="Hung D."/>
            <person name="Kolter R."/>
            <person name="Mekalanos J."/>
            <person name="Walker S."/>
            <person name="Walsh C.T."/>
            <person name="Wieland-Brown L.C."/>
            <person name="Haas B."/>
            <person name="Nusbaum C."/>
            <person name="Birren B."/>
        </authorList>
    </citation>
    <scope>NUCLEOTIDE SEQUENCE [LARGE SCALE GENOMIC DNA]</scope>
    <source>
        <strain evidence="5">ATCC 25486 / DSM 40338 / CBS 914.69 / JCM 4507 / NBRC 13074 / NRRL 2958 / 5647</strain>
    </source>
</reference>
<keyword evidence="5" id="KW-1185">Reference proteome</keyword>
<dbReference type="EMBL" id="CM000950">
    <property type="protein sequence ID" value="EDY65285.2"/>
    <property type="molecule type" value="Genomic_DNA"/>
</dbReference>
<dbReference type="Proteomes" id="UP000002805">
    <property type="component" value="Chromosome"/>
</dbReference>
<dbReference type="PANTHER" id="PTHR35526">
    <property type="entry name" value="ANTI-SIGMA-F FACTOR RSBW-RELATED"/>
    <property type="match status" value="1"/>
</dbReference>
<dbReference type="HOGENOM" id="CLU_090336_22_0_11"/>
<name>B5HEM4_STRE2</name>
<gene>
    <name evidence="4" type="ORF">SSDG_03609</name>
</gene>
<dbReference type="GO" id="GO:0004674">
    <property type="term" value="F:protein serine/threonine kinase activity"/>
    <property type="evidence" value="ECO:0007669"/>
    <property type="project" value="UniProtKB-KW"/>
</dbReference>
<protein>
    <submittedName>
        <fullName evidence="4">Regulatory protein</fullName>
    </submittedName>
</protein>
<evidence type="ECO:0000256" key="2">
    <source>
        <dbReference type="SAM" id="MobiDB-lite"/>
    </source>
</evidence>
<evidence type="ECO:0000256" key="1">
    <source>
        <dbReference type="ARBA" id="ARBA00022527"/>
    </source>
</evidence>
<dbReference type="PANTHER" id="PTHR35526:SF3">
    <property type="entry name" value="ANTI-SIGMA-F FACTOR RSBW"/>
    <property type="match status" value="1"/>
</dbReference>
<proteinExistence type="predicted"/>
<dbReference type="SUPFAM" id="SSF55874">
    <property type="entry name" value="ATPase domain of HSP90 chaperone/DNA topoisomerase II/histidine kinase"/>
    <property type="match status" value="1"/>
</dbReference>
<evidence type="ECO:0000313" key="4">
    <source>
        <dbReference type="EMBL" id="EDY65285.2"/>
    </source>
</evidence>
<evidence type="ECO:0000313" key="5">
    <source>
        <dbReference type="Proteomes" id="UP000002805"/>
    </source>
</evidence>
<feature type="compositionally biased region" description="Polar residues" evidence="2">
    <location>
        <begin position="1"/>
        <end position="10"/>
    </location>
</feature>
<reference evidence="5" key="1">
    <citation type="submission" date="2008-02" db="EMBL/GenBank/DDBJ databases">
        <authorList>
            <consortium name="The Broad Institute Genome Sequencing Platform"/>
            <person name="Fischbach M."/>
            <person name="Ward D."/>
            <person name="Young S."/>
            <person name="Jaffe D."/>
            <person name="Gnerre S."/>
            <person name="Berlin A."/>
            <person name="Heiman D."/>
            <person name="Hepburn T."/>
            <person name="Sykes S."/>
            <person name="Alvarado L."/>
            <person name="Kodira C.D."/>
            <person name="Straight P."/>
            <person name="Clardy J."/>
            <person name="Hung D."/>
            <person name="Kolter R."/>
            <person name="Mekalanos J."/>
            <person name="Walker S."/>
            <person name="Walsh C.T."/>
            <person name="Lander E."/>
            <person name="Galagan J."/>
            <person name="Nusbaum C."/>
            <person name="Birren B."/>
        </authorList>
    </citation>
    <scope>NUCLEOTIDE SEQUENCE [LARGE SCALE GENOMIC DNA]</scope>
    <source>
        <strain evidence="5">ATCC 25486 / DSM 40338 / CBS 914.69 / JCM 4507 / NBRC 13074 / NRRL 2958 / 5647</strain>
    </source>
</reference>
<dbReference type="Gene3D" id="3.30.565.10">
    <property type="entry name" value="Histidine kinase-like ATPase, C-terminal domain"/>
    <property type="match status" value="1"/>
</dbReference>
<dbReference type="eggNOG" id="ENOG5030HU8">
    <property type="taxonomic scope" value="Bacteria"/>
</dbReference>
<evidence type="ECO:0000259" key="3">
    <source>
        <dbReference type="Pfam" id="PF13581"/>
    </source>
</evidence>
<organism evidence="4 5">
    <name type="scientific">Streptomyces pristinaespiralis (strain ATCC 25486 / DSM 40338 / CBS 914.69 / JCM 4507 / KCC S-0507 / NBRC 13074 / NRRL 2958 / 5647)</name>
    <dbReference type="NCBI Taxonomy" id="457429"/>
    <lineage>
        <taxon>Bacteria</taxon>
        <taxon>Bacillati</taxon>
        <taxon>Actinomycetota</taxon>
        <taxon>Actinomycetes</taxon>
        <taxon>Kitasatosporales</taxon>
        <taxon>Streptomycetaceae</taxon>
        <taxon>Streptomyces</taxon>
    </lineage>
</organism>
<dbReference type="AlphaFoldDB" id="B5HEM4"/>
<dbReference type="Pfam" id="PF13581">
    <property type="entry name" value="HATPase_c_2"/>
    <property type="match status" value="1"/>
</dbReference>
<dbReference type="InterPro" id="IPR036890">
    <property type="entry name" value="HATPase_C_sf"/>
</dbReference>
<dbReference type="CDD" id="cd16936">
    <property type="entry name" value="HATPase_RsbW-like"/>
    <property type="match status" value="1"/>
</dbReference>
<dbReference type="InterPro" id="IPR050267">
    <property type="entry name" value="Anti-sigma-factor_SerPK"/>
</dbReference>